<protein>
    <submittedName>
        <fullName evidence="6">Uncharacterized protein DUF1516</fullName>
    </submittedName>
</protein>
<evidence type="ECO:0000256" key="2">
    <source>
        <dbReference type="ARBA" id="ARBA00022692"/>
    </source>
</evidence>
<keyword evidence="4 5" id="KW-0472">Membrane</keyword>
<keyword evidence="7" id="KW-1185">Reference proteome</keyword>
<dbReference type="InterPro" id="IPR010899">
    <property type="entry name" value="UPF0344"/>
</dbReference>
<dbReference type="AlphaFoldDB" id="A0A285CR00"/>
<reference evidence="6 7" key="1">
    <citation type="submission" date="2017-08" db="EMBL/GenBank/DDBJ databases">
        <authorList>
            <person name="de Groot N.N."/>
        </authorList>
    </citation>
    <scope>NUCLEOTIDE SEQUENCE [LARGE SCALE GENOMIC DNA]</scope>
    <source>
        <strain evidence="6 7">JC228</strain>
    </source>
</reference>
<evidence type="ECO:0000256" key="5">
    <source>
        <dbReference type="SAM" id="Phobius"/>
    </source>
</evidence>
<dbReference type="RefSeq" id="WP_097158256.1">
    <property type="nucleotide sequence ID" value="NZ_JBEPMQ010000002.1"/>
</dbReference>
<dbReference type="Proteomes" id="UP000219546">
    <property type="component" value="Unassembled WGS sequence"/>
</dbReference>
<keyword evidence="1" id="KW-1003">Cell membrane</keyword>
<dbReference type="EMBL" id="OAOP01000003">
    <property type="protein sequence ID" value="SNX69962.1"/>
    <property type="molecule type" value="Genomic_DNA"/>
</dbReference>
<keyword evidence="3 5" id="KW-1133">Transmembrane helix</keyword>
<feature type="transmembrane region" description="Helical" evidence="5">
    <location>
        <begin position="60"/>
        <end position="78"/>
    </location>
</feature>
<dbReference type="Pfam" id="PF07457">
    <property type="entry name" value="DUF1516"/>
    <property type="match status" value="1"/>
</dbReference>
<keyword evidence="2 5" id="KW-0812">Transmembrane</keyword>
<proteinExistence type="predicted"/>
<feature type="transmembrane region" description="Helical" evidence="5">
    <location>
        <begin position="90"/>
        <end position="109"/>
    </location>
</feature>
<evidence type="ECO:0000256" key="3">
    <source>
        <dbReference type="ARBA" id="ARBA00022989"/>
    </source>
</evidence>
<gene>
    <name evidence="6" type="ORF">SAMN05877753_103344</name>
</gene>
<feature type="transmembrane region" description="Helical" evidence="5">
    <location>
        <begin position="38"/>
        <end position="54"/>
    </location>
</feature>
<dbReference type="OrthoDB" id="2365314at2"/>
<evidence type="ECO:0000256" key="4">
    <source>
        <dbReference type="ARBA" id="ARBA00023136"/>
    </source>
</evidence>
<evidence type="ECO:0000256" key="1">
    <source>
        <dbReference type="ARBA" id="ARBA00022475"/>
    </source>
</evidence>
<accession>A0A285CR00</accession>
<evidence type="ECO:0000313" key="7">
    <source>
        <dbReference type="Proteomes" id="UP000219546"/>
    </source>
</evidence>
<evidence type="ECO:0000313" key="6">
    <source>
        <dbReference type="EMBL" id="SNX69962.1"/>
    </source>
</evidence>
<organism evidence="6 7">
    <name type="scientific">Bacillus oleivorans</name>
    <dbReference type="NCBI Taxonomy" id="1448271"/>
    <lineage>
        <taxon>Bacteria</taxon>
        <taxon>Bacillati</taxon>
        <taxon>Bacillota</taxon>
        <taxon>Bacilli</taxon>
        <taxon>Bacillales</taxon>
        <taxon>Bacillaceae</taxon>
        <taxon>Bacillus</taxon>
    </lineage>
</organism>
<sequence>MYHIFYQSHAGSWAILIVLFLISYFARKQKISVMLQRLFYIIMLVSGIGMLFLRNFELLFVVKGILAILLIGTMEMLTIRSRKGKPVAGIWVGFVVLLALVVLIGYDIIVF</sequence>
<name>A0A285CR00_9BACI</name>
<feature type="transmembrane region" description="Helical" evidence="5">
    <location>
        <begin position="6"/>
        <end position="26"/>
    </location>
</feature>